<dbReference type="Pfam" id="PF00005">
    <property type="entry name" value="ABC_tran"/>
    <property type="match status" value="1"/>
</dbReference>
<dbReference type="InterPro" id="IPR005074">
    <property type="entry name" value="Peptidase_C39"/>
</dbReference>
<evidence type="ECO:0000313" key="12">
    <source>
        <dbReference type="EMBL" id="MBL4919412.1"/>
    </source>
</evidence>
<dbReference type="PROSITE" id="PS50893">
    <property type="entry name" value="ABC_TRANSPORTER_2"/>
    <property type="match status" value="1"/>
</dbReference>
<evidence type="ECO:0000313" key="13">
    <source>
        <dbReference type="Proteomes" id="UP000648908"/>
    </source>
</evidence>
<feature type="domain" description="ABC transmembrane type-1" evidence="10">
    <location>
        <begin position="168"/>
        <end position="447"/>
    </location>
</feature>
<keyword evidence="5" id="KW-0067">ATP-binding</keyword>
<name>A0A8K0Y2H4_9RHOB</name>
<dbReference type="Gene3D" id="3.40.50.300">
    <property type="entry name" value="P-loop containing nucleotide triphosphate hydrolases"/>
    <property type="match status" value="1"/>
</dbReference>
<dbReference type="EMBL" id="JAESVN010000025">
    <property type="protein sequence ID" value="MBL4919412.1"/>
    <property type="molecule type" value="Genomic_DNA"/>
</dbReference>
<dbReference type="PANTHER" id="PTHR43394:SF1">
    <property type="entry name" value="ATP-BINDING CASSETTE SUB-FAMILY B MEMBER 10, MITOCHONDRIAL"/>
    <property type="match status" value="1"/>
</dbReference>
<evidence type="ECO:0000259" key="9">
    <source>
        <dbReference type="PROSITE" id="PS50893"/>
    </source>
</evidence>
<evidence type="ECO:0000256" key="1">
    <source>
        <dbReference type="ARBA" id="ARBA00004651"/>
    </source>
</evidence>
<accession>A0A8K0Y2H4</accession>
<dbReference type="InterPro" id="IPR036640">
    <property type="entry name" value="ABC1_TM_sf"/>
</dbReference>
<organism evidence="12 13">
    <name type="scientific">Szabonella alba</name>
    <dbReference type="NCBI Taxonomy" id="2804194"/>
    <lineage>
        <taxon>Bacteria</taxon>
        <taxon>Pseudomonadati</taxon>
        <taxon>Pseudomonadota</taxon>
        <taxon>Alphaproteobacteria</taxon>
        <taxon>Rhodobacterales</taxon>
        <taxon>Paracoccaceae</taxon>
        <taxon>Szabonella</taxon>
    </lineage>
</organism>
<dbReference type="SUPFAM" id="SSF90123">
    <property type="entry name" value="ABC transporter transmembrane region"/>
    <property type="match status" value="1"/>
</dbReference>
<comment type="caution">
    <text evidence="12">The sequence shown here is derived from an EMBL/GenBank/DDBJ whole genome shotgun (WGS) entry which is preliminary data.</text>
</comment>
<dbReference type="Gene3D" id="3.90.70.10">
    <property type="entry name" value="Cysteine proteinases"/>
    <property type="match status" value="1"/>
</dbReference>
<dbReference type="AlphaFoldDB" id="A0A8K0Y2H4"/>
<dbReference type="PROSITE" id="PS50929">
    <property type="entry name" value="ABC_TM1F"/>
    <property type="match status" value="1"/>
</dbReference>
<dbReference type="NCBIfam" id="TIGR03375">
    <property type="entry name" value="type_I_sec_LssB"/>
    <property type="match status" value="1"/>
</dbReference>
<protein>
    <submittedName>
        <fullName evidence="12">Type I secretion system permease/ATPase</fullName>
    </submittedName>
</protein>
<evidence type="ECO:0000256" key="5">
    <source>
        <dbReference type="ARBA" id="ARBA00022840"/>
    </source>
</evidence>
<dbReference type="InterPro" id="IPR011527">
    <property type="entry name" value="ABC1_TM_dom"/>
</dbReference>
<dbReference type="SMART" id="SM00382">
    <property type="entry name" value="AAA"/>
    <property type="match status" value="1"/>
</dbReference>
<dbReference type="GO" id="GO:0015421">
    <property type="term" value="F:ABC-type oligopeptide transporter activity"/>
    <property type="evidence" value="ECO:0007669"/>
    <property type="project" value="TreeGrafter"/>
</dbReference>
<keyword evidence="6 8" id="KW-1133">Transmembrane helix</keyword>
<keyword evidence="3" id="KW-0547">Nucleotide-binding</keyword>
<evidence type="ECO:0000256" key="4">
    <source>
        <dbReference type="ARBA" id="ARBA00022801"/>
    </source>
</evidence>
<dbReference type="Gene3D" id="1.20.1560.10">
    <property type="entry name" value="ABC transporter type 1, transmembrane domain"/>
    <property type="match status" value="1"/>
</dbReference>
<dbReference type="GO" id="GO:0005524">
    <property type="term" value="F:ATP binding"/>
    <property type="evidence" value="ECO:0007669"/>
    <property type="project" value="UniProtKB-KW"/>
</dbReference>
<feature type="transmembrane region" description="Helical" evidence="8">
    <location>
        <begin position="274"/>
        <end position="297"/>
    </location>
</feature>
<evidence type="ECO:0000256" key="3">
    <source>
        <dbReference type="ARBA" id="ARBA00022741"/>
    </source>
</evidence>
<dbReference type="PROSITE" id="PS00211">
    <property type="entry name" value="ABC_TRANSPORTER_1"/>
    <property type="match status" value="1"/>
</dbReference>
<dbReference type="GO" id="GO:0005886">
    <property type="term" value="C:plasma membrane"/>
    <property type="evidence" value="ECO:0007669"/>
    <property type="project" value="UniProtKB-SubCell"/>
</dbReference>
<dbReference type="InterPro" id="IPR017871">
    <property type="entry name" value="ABC_transporter-like_CS"/>
</dbReference>
<dbReference type="RefSeq" id="WP_202690391.1">
    <property type="nucleotide sequence ID" value="NZ_JAESVN010000025.1"/>
</dbReference>
<feature type="transmembrane region" description="Helical" evidence="8">
    <location>
        <begin position="303"/>
        <end position="321"/>
    </location>
</feature>
<dbReference type="InterPro" id="IPR017750">
    <property type="entry name" value="ATPase_T1SS"/>
</dbReference>
<comment type="subcellular location">
    <subcellularLocation>
        <location evidence="1">Cell membrane</location>
        <topology evidence="1">Multi-pass membrane protein</topology>
    </subcellularLocation>
</comment>
<dbReference type="PROSITE" id="PS50990">
    <property type="entry name" value="PEPTIDASE_C39"/>
    <property type="match status" value="1"/>
</dbReference>
<dbReference type="GO" id="GO:0006508">
    <property type="term" value="P:proteolysis"/>
    <property type="evidence" value="ECO:0007669"/>
    <property type="project" value="InterPro"/>
</dbReference>
<evidence type="ECO:0000256" key="6">
    <source>
        <dbReference type="ARBA" id="ARBA00022989"/>
    </source>
</evidence>
<feature type="transmembrane region" description="Helical" evidence="8">
    <location>
        <begin position="202"/>
        <end position="222"/>
    </location>
</feature>
<evidence type="ECO:0000259" key="11">
    <source>
        <dbReference type="PROSITE" id="PS50990"/>
    </source>
</evidence>
<dbReference type="InterPro" id="IPR003439">
    <property type="entry name" value="ABC_transporter-like_ATP-bd"/>
</dbReference>
<evidence type="ECO:0000256" key="2">
    <source>
        <dbReference type="ARBA" id="ARBA00022692"/>
    </source>
</evidence>
<dbReference type="GO" id="GO:0008233">
    <property type="term" value="F:peptidase activity"/>
    <property type="evidence" value="ECO:0007669"/>
    <property type="project" value="InterPro"/>
</dbReference>
<evidence type="ECO:0000256" key="7">
    <source>
        <dbReference type="ARBA" id="ARBA00023136"/>
    </source>
</evidence>
<evidence type="ECO:0000256" key="8">
    <source>
        <dbReference type="SAM" id="Phobius"/>
    </source>
</evidence>
<sequence>MNIPRDQSADRPARPDPLVVGLVELCRIHGIAASAERLTDGLPRDTGDRLQVSHAALALRRANMSCRISTEPLHAIPSHSLPVLLFLKNGGTVILEAIHGGEASVILPETGGGRAVWGIADLAGRHEGRILVSKPLDIVSQRLDKSTRPERHWIIGPVLDNWPVYRDVIIASFVANLLAVVSALFAMQVYDRVVPNQAFDTLWILASGVGIAIVLEILLRIMRASLIDVSGRDIDLRLSTQLFDRVSNIRLAHQPRSTGVFANQVRDFATVREFFTSGTVTALCDIPFVLIFVGVLTFLGGPVLGLVVLSAVLLTVLPGLVMQRRLGRASRENTREAAALNGLLLETVSNLETVKAARAEGRLQRAYTQLTATMATTAVQTRNITNVITQIVAAVQKFAYAAIIIVGVYLISSGDLTVGGLIACTLLSSRTLSPMGQVAGLLARWQHVRAAMEGLDGIMNLPVERPMDRDYVRAPAIAGEYRLEDVVFRHEADAAPSVIIPALKFAVGEKVALLGGNGAGKSSLLRLLAGLTDPQAGAVLVDDLALAQIDPIDRRRQIGYLPQSVALFQGTLRDNLLLDHGLHSDDELLEALDAVGLGTYVRRHARGLDLQIHSNANVSGGQKQAIGLARVILQDPRIVLLDEPTAAFDHITEEKVIAFLRTWLEGRTAIISTHKRELLGLTRRAIVMKDGRIARDGDLLQILNAARSNKVQQSSVQIVT</sequence>
<dbReference type="Proteomes" id="UP000648908">
    <property type="component" value="Unassembled WGS sequence"/>
</dbReference>
<feature type="transmembrane region" description="Helical" evidence="8">
    <location>
        <begin position="398"/>
        <end position="423"/>
    </location>
</feature>
<feature type="transmembrane region" description="Helical" evidence="8">
    <location>
        <begin position="168"/>
        <end position="190"/>
    </location>
</feature>
<keyword evidence="2 8" id="KW-0812">Transmembrane</keyword>
<dbReference type="PANTHER" id="PTHR43394">
    <property type="entry name" value="ATP-DEPENDENT PERMEASE MDL1, MITOCHONDRIAL"/>
    <property type="match status" value="1"/>
</dbReference>
<dbReference type="GO" id="GO:0016887">
    <property type="term" value="F:ATP hydrolysis activity"/>
    <property type="evidence" value="ECO:0007669"/>
    <property type="project" value="InterPro"/>
</dbReference>
<dbReference type="CDD" id="cd18587">
    <property type="entry name" value="ABC_6TM_LapB_like"/>
    <property type="match status" value="1"/>
</dbReference>
<dbReference type="InterPro" id="IPR039421">
    <property type="entry name" value="Type_1_exporter"/>
</dbReference>
<feature type="domain" description="Peptidase C39" evidence="11">
    <location>
        <begin position="7"/>
        <end position="133"/>
    </location>
</feature>
<feature type="domain" description="ABC transporter" evidence="9">
    <location>
        <begin position="481"/>
        <end position="715"/>
    </location>
</feature>
<keyword evidence="7 8" id="KW-0472">Membrane</keyword>
<keyword evidence="13" id="KW-1185">Reference proteome</keyword>
<dbReference type="InterPro" id="IPR027417">
    <property type="entry name" value="P-loop_NTPase"/>
</dbReference>
<gene>
    <name evidence="12" type="ORF">JL811_19570</name>
</gene>
<evidence type="ECO:0000259" key="10">
    <source>
        <dbReference type="PROSITE" id="PS50929"/>
    </source>
</evidence>
<reference evidence="12" key="1">
    <citation type="submission" date="2021-01" db="EMBL/GenBank/DDBJ databases">
        <title>Tabrizicola alba sp. nov. a motile alkaliphilic bacterium isolated from a soda lake.</title>
        <authorList>
            <person name="Szuroczki S."/>
            <person name="Abbaszade G."/>
            <person name="Schumann P."/>
            <person name="Toth E."/>
        </authorList>
    </citation>
    <scope>NUCLEOTIDE SEQUENCE</scope>
    <source>
        <strain evidence="12">DMG-N-6</strain>
    </source>
</reference>
<keyword evidence="4" id="KW-0378">Hydrolase</keyword>
<dbReference type="Pfam" id="PF00664">
    <property type="entry name" value="ABC_membrane"/>
    <property type="match status" value="1"/>
</dbReference>
<dbReference type="InterPro" id="IPR003593">
    <property type="entry name" value="AAA+_ATPase"/>
</dbReference>
<dbReference type="SUPFAM" id="SSF52540">
    <property type="entry name" value="P-loop containing nucleoside triphosphate hydrolases"/>
    <property type="match status" value="1"/>
</dbReference>
<proteinExistence type="predicted"/>